<dbReference type="PANTHER" id="PTHR43396:SF3">
    <property type="entry name" value="FLAVOHEMOPROTEIN"/>
    <property type="match status" value="1"/>
</dbReference>
<dbReference type="EMBL" id="SHKV01000001">
    <property type="protein sequence ID" value="RZU31850.1"/>
    <property type="molecule type" value="Genomic_DNA"/>
</dbReference>
<dbReference type="InterPro" id="IPR017927">
    <property type="entry name" value="FAD-bd_FR_type"/>
</dbReference>
<dbReference type="InterPro" id="IPR012292">
    <property type="entry name" value="Globin/Proto"/>
</dbReference>
<reference evidence="17 18" key="1">
    <citation type="submission" date="2019-02" db="EMBL/GenBank/DDBJ databases">
        <title>Sequencing the genomes of 1000 actinobacteria strains.</title>
        <authorList>
            <person name="Klenk H.-P."/>
        </authorList>
    </citation>
    <scope>NUCLEOTIDE SEQUENCE [LARGE SCALE GENOMIC DNA]</scope>
    <source>
        <strain evidence="17 18">DSM 44509</strain>
    </source>
</reference>
<dbReference type="InterPro" id="IPR017938">
    <property type="entry name" value="Riboflavin_synthase-like_b-brl"/>
</dbReference>
<evidence type="ECO:0000259" key="16">
    <source>
        <dbReference type="PROSITE" id="PS51384"/>
    </source>
</evidence>
<keyword evidence="4 14" id="KW-0349">Heme</keyword>
<name>A0A4Q7Y4T4_9ACTN</name>
<comment type="catalytic activity">
    <reaction evidence="12">
        <text>2 nitric oxide + NADH + 2 O2 = 2 nitrate + NAD(+) + H(+)</text>
        <dbReference type="Rhea" id="RHEA:19469"/>
        <dbReference type="ChEBI" id="CHEBI:15378"/>
        <dbReference type="ChEBI" id="CHEBI:15379"/>
        <dbReference type="ChEBI" id="CHEBI:16480"/>
        <dbReference type="ChEBI" id="CHEBI:17632"/>
        <dbReference type="ChEBI" id="CHEBI:57540"/>
        <dbReference type="ChEBI" id="CHEBI:57945"/>
        <dbReference type="EC" id="1.14.12.17"/>
    </reaction>
</comment>
<dbReference type="GO" id="GO:0071500">
    <property type="term" value="P:cellular response to nitrosative stress"/>
    <property type="evidence" value="ECO:0007669"/>
    <property type="project" value="TreeGrafter"/>
</dbReference>
<dbReference type="SUPFAM" id="SSF52343">
    <property type="entry name" value="Ferredoxin reductase-like, C-terminal NADP-linked domain"/>
    <property type="match status" value="1"/>
</dbReference>
<dbReference type="Proteomes" id="UP000292507">
    <property type="component" value="Unassembled WGS sequence"/>
</dbReference>
<comment type="catalytic activity">
    <reaction evidence="13">
        <text>2 nitric oxide + NADPH + 2 O2 = 2 nitrate + NADP(+) + H(+)</text>
        <dbReference type="Rhea" id="RHEA:19465"/>
        <dbReference type="ChEBI" id="CHEBI:15378"/>
        <dbReference type="ChEBI" id="CHEBI:15379"/>
        <dbReference type="ChEBI" id="CHEBI:16480"/>
        <dbReference type="ChEBI" id="CHEBI:17632"/>
        <dbReference type="ChEBI" id="CHEBI:57783"/>
        <dbReference type="ChEBI" id="CHEBI:58349"/>
        <dbReference type="EC" id="1.14.12.17"/>
    </reaction>
</comment>
<comment type="similarity">
    <text evidence="14">Belongs to the globin family.</text>
</comment>
<keyword evidence="17" id="KW-0560">Oxidoreductase</keyword>
<evidence type="ECO:0000256" key="12">
    <source>
        <dbReference type="ARBA" id="ARBA00048649"/>
    </source>
</evidence>
<proteinExistence type="inferred from homology"/>
<evidence type="ECO:0000256" key="1">
    <source>
        <dbReference type="ARBA" id="ARBA00001970"/>
    </source>
</evidence>
<keyword evidence="18" id="KW-1185">Reference proteome</keyword>
<dbReference type="GO" id="GO:0008941">
    <property type="term" value="F:nitric oxide dioxygenase NAD(P)H activity"/>
    <property type="evidence" value="ECO:0007669"/>
    <property type="project" value="UniProtKB-EC"/>
</dbReference>
<accession>A0A4Q7Y4T4</accession>
<dbReference type="Pfam" id="PF00042">
    <property type="entry name" value="Globin"/>
    <property type="match status" value="1"/>
</dbReference>
<dbReference type="InterPro" id="IPR000971">
    <property type="entry name" value="Globin"/>
</dbReference>
<evidence type="ECO:0000256" key="10">
    <source>
        <dbReference type="ARBA" id="ARBA00023014"/>
    </source>
</evidence>
<comment type="caution">
    <text evidence="17">The sequence shown here is derived from an EMBL/GenBank/DDBJ whole genome shotgun (WGS) entry which is preliminary data.</text>
</comment>
<dbReference type="GO" id="GO:0019825">
    <property type="term" value="F:oxygen binding"/>
    <property type="evidence" value="ECO:0007669"/>
    <property type="project" value="InterPro"/>
</dbReference>
<feature type="domain" description="Globin" evidence="15">
    <location>
        <begin position="1"/>
        <end position="141"/>
    </location>
</feature>
<evidence type="ECO:0000256" key="2">
    <source>
        <dbReference type="ARBA" id="ARBA00006401"/>
    </source>
</evidence>
<gene>
    <name evidence="17" type="ORF">BKA19_1533</name>
</gene>
<dbReference type="GO" id="GO:0046872">
    <property type="term" value="F:metal ion binding"/>
    <property type="evidence" value="ECO:0007669"/>
    <property type="project" value="UniProtKB-KW"/>
</dbReference>
<dbReference type="PANTHER" id="PTHR43396">
    <property type="entry name" value="FLAVOHEMOPROTEIN"/>
    <property type="match status" value="1"/>
</dbReference>
<dbReference type="InterPro" id="IPR009050">
    <property type="entry name" value="Globin-like_sf"/>
</dbReference>
<dbReference type="CDD" id="cd14782">
    <property type="entry name" value="FHb-globin_2"/>
    <property type="match status" value="1"/>
</dbReference>
<evidence type="ECO:0000259" key="15">
    <source>
        <dbReference type="PROSITE" id="PS01033"/>
    </source>
</evidence>
<dbReference type="Pfam" id="PF00175">
    <property type="entry name" value="NAD_binding_1"/>
    <property type="match status" value="1"/>
</dbReference>
<dbReference type="GO" id="GO:0051537">
    <property type="term" value="F:2 iron, 2 sulfur cluster binding"/>
    <property type="evidence" value="ECO:0007669"/>
    <property type="project" value="UniProtKB-KW"/>
</dbReference>
<keyword evidence="9" id="KW-0408">Iron</keyword>
<evidence type="ECO:0000256" key="3">
    <source>
        <dbReference type="ARBA" id="ARBA00012229"/>
    </source>
</evidence>
<keyword evidence="7" id="KW-0479">Metal-binding</keyword>
<dbReference type="Pfam" id="PF00970">
    <property type="entry name" value="FAD_binding_6"/>
    <property type="match status" value="1"/>
</dbReference>
<evidence type="ECO:0000256" key="7">
    <source>
        <dbReference type="ARBA" id="ARBA00022723"/>
    </source>
</evidence>
<dbReference type="RefSeq" id="WP_104529799.1">
    <property type="nucleotide sequence ID" value="NZ_POQT01000034.1"/>
</dbReference>
<dbReference type="InterPro" id="IPR008333">
    <property type="entry name" value="Cbr1-like_FAD-bd_dom"/>
</dbReference>
<keyword evidence="10" id="KW-0411">Iron-sulfur</keyword>
<dbReference type="GO" id="GO:0046210">
    <property type="term" value="P:nitric oxide catabolic process"/>
    <property type="evidence" value="ECO:0007669"/>
    <property type="project" value="TreeGrafter"/>
</dbReference>
<dbReference type="InterPro" id="IPR039261">
    <property type="entry name" value="FNR_nucleotide-bd"/>
</dbReference>
<dbReference type="EC" id="1.14.12.17" evidence="3"/>
<evidence type="ECO:0000256" key="4">
    <source>
        <dbReference type="ARBA" id="ARBA00022617"/>
    </source>
</evidence>
<evidence type="ECO:0000313" key="17">
    <source>
        <dbReference type="EMBL" id="RZU31850.1"/>
    </source>
</evidence>
<dbReference type="Gene3D" id="3.40.50.80">
    <property type="entry name" value="Nucleotide-binding domain of ferredoxin-NADP reductase (FNR) module"/>
    <property type="match status" value="1"/>
</dbReference>
<evidence type="ECO:0000256" key="13">
    <source>
        <dbReference type="ARBA" id="ARBA00049433"/>
    </source>
</evidence>
<dbReference type="PRINTS" id="PR00410">
    <property type="entry name" value="PHEHYDRXLASE"/>
</dbReference>
<keyword evidence="14" id="KW-0813">Transport</keyword>
<dbReference type="GO" id="GO:0005344">
    <property type="term" value="F:oxygen carrier activity"/>
    <property type="evidence" value="ECO:0007669"/>
    <property type="project" value="UniProtKB-KW"/>
</dbReference>
<dbReference type="PROSITE" id="PS51384">
    <property type="entry name" value="FAD_FR"/>
    <property type="match status" value="1"/>
</dbReference>
<keyword evidence="8" id="KW-0521">NADP</keyword>
<dbReference type="PROSITE" id="PS01033">
    <property type="entry name" value="GLOBIN"/>
    <property type="match status" value="1"/>
</dbReference>
<keyword evidence="17" id="KW-0223">Dioxygenase</keyword>
<evidence type="ECO:0000256" key="11">
    <source>
        <dbReference type="ARBA" id="ARBA00023027"/>
    </source>
</evidence>
<dbReference type="Gene3D" id="2.40.30.10">
    <property type="entry name" value="Translation factors"/>
    <property type="match status" value="1"/>
</dbReference>
<dbReference type="Gene3D" id="1.10.490.10">
    <property type="entry name" value="Globins"/>
    <property type="match status" value="1"/>
</dbReference>
<evidence type="ECO:0000256" key="8">
    <source>
        <dbReference type="ARBA" id="ARBA00022857"/>
    </source>
</evidence>
<comment type="similarity">
    <text evidence="2">In the C-terminal section; belongs to the flavoprotein pyridine nucleotide cytochrome reductase family.</text>
</comment>
<feature type="domain" description="FAD-binding FR-type" evidence="16">
    <location>
        <begin position="153"/>
        <end position="262"/>
    </location>
</feature>
<protein>
    <recommendedName>
        <fullName evidence="3">nitric oxide dioxygenase</fullName>
        <ecNumber evidence="3">1.14.12.17</ecNumber>
    </recommendedName>
</protein>
<dbReference type="GO" id="GO:0020037">
    <property type="term" value="F:heme binding"/>
    <property type="evidence" value="ECO:0007669"/>
    <property type="project" value="InterPro"/>
</dbReference>
<keyword evidence="6" id="KW-0001">2Fe-2S</keyword>
<evidence type="ECO:0000256" key="9">
    <source>
        <dbReference type="ARBA" id="ARBA00023004"/>
    </source>
</evidence>
<comment type="cofactor">
    <cofactor evidence="1">
        <name>heme b</name>
        <dbReference type="ChEBI" id="CHEBI:60344"/>
    </cofactor>
</comment>
<keyword evidence="5 14" id="KW-0561">Oxygen transport</keyword>
<evidence type="ECO:0000256" key="14">
    <source>
        <dbReference type="RuleBase" id="RU000356"/>
    </source>
</evidence>
<evidence type="ECO:0000256" key="6">
    <source>
        <dbReference type="ARBA" id="ARBA00022714"/>
    </source>
</evidence>
<dbReference type="InterPro" id="IPR001433">
    <property type="entry name" value="OxRdtase_FAD/NAD-bd"/>
</dbReference>
<dbReference type="OrthoDB" id="9801223at2"/>
<evidence type="ECO:0000256" key="5">
    <source>
        <dbReference type="ARBA" id="ARBA00022621"/>
    </source>
</evidence>
<dbReference type="CDD" id="cd06184">
    <property type="entry name" value="flavohem_like_fad_nad_binding"/>
    <property type="match status" value="1"/>
</dbReference>
<evidence type="ECO:0000313" key="18">
    <source>
        <dbReference type="Proteomes" id="UP000292507"/>
    </source>
</evidence>
<dbReference type="GO" id="GO:0071949">
    <property type="term" value="F:FAD binding"/>
    <property type="evidence" value="ECO:0007669"/>
    <property type="project" value="TreeGrafter"/>
</dbReference>
<dbReference type="SUPFAM" id="SSF63380">
    <property type="entry name" value="Riboflavin synthase domain-like"/>
    <property type="match status" value="1"/>
</dbReference>
<organism evidence="17 18">
    <name type="scientific">Blastococcus saxobsidens</name>
    <dbReference type="NCBI Taxonomy" id="138336"/>
    <lineage>
        <taxon>Bacteria</taxon>
        <taxon>Bacillati</taxon>
        <taxon>Actinomycetota</taxon>
        <taxon>Actinomycetes</taxon>
        <taxon>Geodermatophilales</taxon>
        <taxon>Geodermatophilaceae</taxon>
        <taxon>Blastococcus</taxon>
    </lineage>
</organism>
<dbReference type="SUPFAM" id="SSF46458">
    <property type="entry name" value="Globin-like"/>
    <property type="match status" value="1"/>
</dbReference>
<dbReference type="AlphaFoldDB" id="A0A4Q7Y4T4"/>
<keyword evidence="11" id="KW-0520">NAD</keyword>
<sequence>MLSDRSRPVIEATLPVVADNIEEIATRFYAHLFGEHPELFDGVFNRGNQAERTQQMALAGSVAVFASSLLKVPEQLPEHLLSRIAHKHASLGITPAQYDVVHDNLFWAIVDVLGDAVTPEVAAAWDEVYWLMAYALINQERGLYSARGVRPETVWREWEVAEKVQETADVVTFRMRKVDDRLVKSSLPGQYVTVQVPMPDGARQPRQYSLTRADDGEHRQFSVKRVHGNGKPDGEVSNHLCDRVQVGDRLTLSVPFGDVVLDDSGRPVVFASAGIGITPMAGMLSHLATAGSRLPVTLLHADADEDSFALRDQVLQDLRTLPGGTAHVWFERGARSGLPVEVRAGAMDLDAVDVPEGAVFYLCGPLPFMKAVRSALLDRGVPARDIQYEVFGPDLWQADLATEESPGASERTGRHAAAVG</sequence>